<accession>A0A6I4UAG6</accession>
<dbReference type="PANTHER" id="PTHR12461:SF105">
    <property type="entry name" value="HYPOXIA-INDUCIBLE FACTOR 1-ALPHA INHIBITOR"/>
    <property type="match status" value="1"/>
</dbReference>
<evidence type="ECO:0000313" key="4">
    <source>
        <dbReference type="Proteomes" id="UP000439914"/>
    </source>
</evidence>
<dbReference type="RefSeq" id="WP_160767114.1">
    <property type="nucleotide sequence ID" value="NZ_JAUSWK010000001.1"/>
</dbReference>
<dbReference type="PANTHER" id="PTHR12461">
    <property type="entry name" value="HYPOXIA-INDUCIBLE FACTOR 1 ALPHA INHIBITOR-RELATED"/>
    <property type="match status" value="1"/>
</dbReference>
<dbReference type="AlphaFoldDB" id="A0A6I4UAG6"/>
<comment type="caution">
    <text evidence="3">The sequence shown here is derived from an EMBL/GenBank/DDBJ whole genome shotgun (WGS) entry which is preliminary data.</text>
</comment>
<dbReference type="Pfam" id="PF13621">
    <property type="entry name" value="Cupin_8"/>
    <property type="match status" value="1"/>
</dbReference>
<dbReference type="Proteomes" id="UP000439914">
    <property type="component" value="Unassembled WGS sequence"/>
</dbReference>
<reference evidence="3 4" key="1">
    <citation type="submission" date="2019-12" db="EMBL/GenBank/DDBJ databases">
        <title>Genomic-based taxomic classification of the family Erythrobacteraceae.</title>
        <authorList>
            <person name="Xu L."/>
        </authorList>
    </citation>
    <scope>NUCLEOTIDE SEQUENCE [LARGE SCALE GENOMIC DNA]</scope>
    <source>
        <strain evidence="3 4">CGMCC 1.8703</strain>
    </source>
</reference>
<dbReference type="EMBL" id="JAUSWK010000001">
    <property type="protein sequence ID" value="MDQ0564814.1"/>
    <property type="molecule type" value="Genomic_DNA"/>
</dbReference>
<dbReference type="InterPro" id="IPR041667">
    <property type="entry name" value="Cupin_8"/>
</dbReference>
<protein>
    <recommendedName>
        <fullName evidence="1">JmjC domain-containing protein</fullName>
    </recommendedName>
</protein>
<evidence type="ECO:0000313" key="2">
    <source>
        <dbReference type="EMBL" id="MDQ0564814.1"/>
    </source>
</evidence>
<dbReference type="Proteomes" id="UP001238601">
    <property type="component" value="Unassembled WGS sequence"/>
</dbReference>
<evidence type="ECO:0000259" key="1">
    <source>
        <dbReference type="PROSITE" id="PS51184"/>
    </source>
</evidence>
<keyword evidence="5" id="KW-1185">Reference proteome</keyword>
<dbReference type="SUPFAM" id="SSF51197">
    <property type="entry name" value="Clavaminate synthase-like"/>
    <property type="match status" value="1"/>
</dbReference>
<organism evidence="3 4">
    <name type="scientific">Qipengyuania citrea</name>
    <dbReference type="NCBI Taxonomy" id="225971"/>
    <lineage>
        <taxon>Bacteria</taxon>
        <taxon>Pseudomonadati</taxon>
        <taxon>Pseudomonadota</taxon>
        <taxon>Alphaproteobacteria</taxon>
        <taxon>Sphingomonadales</taxon>
        <taxon>Erythrobacteraceae</taxon>
        <taxon>Qipengyuania</taxon>
    </lineage>
</organism>
<dbReference type="Gene3D" id="2.60.120.650">
    <property type="entry name" value="Cupin"/>
    <property type="match status" value="1"/>
</dbReference>
<dbReference type="EMBL" id="WTYG01000003">
    <property type="protein sequence ID" value="MXP36161.1"/>
    <property type="molecule type" value="Genomic_DNA"/>
</dbReference>
<gene>
    <name evidence="3" type="ORF">GRI55_10305</name>
    <name evidence="2" type="ORF">QOZ97_000324</name>
</gene>
<dbReference type="PROSITE" id="PS51184">
    <property type="entry name" value="JMJC"/>
    <property type="match status" value="1"/>
</dbReference>
<evidence type="ECO:0000313" key="3">
    <source>
        <dbReference type="EMBL" id="MXP36161.1"/>
    </source>
</evidence>
<sequence>MSRMEFQHAFDAVAATPGFDRAPLWGADPEAAHLLSHRLDIEPCFDWARLADTIAGADPALIEIREDTPQQRFRVLPEHPADLRALVHGLAGTKRWIMLRELDRWPDFAPLVADILQAVAPVVETRTGAIVKPTAFLFISSPGLVTPLHFDPEYNILFQISGRKRFTILPPSCGLPSRSDNERFHRSGDNLLDWRPELAAQGWPFDLAPGDALHVPFKAPHTVTVGAEPSISLSVTWRSHSSLMQDDAWALNGLLGRYRVRLPAPGARPWLRAAALRALRRARIA</sequence>
<proteinExistence type="predicted"/>
<reference evidence="2 5" key="2">
    <citation type="submission" date="2023-07" db="EMBL/GenBank/DDBJ databases">
        <title>Genomic Encyclopedia of Type Strains, Phase IV (KMG-IV): sequencing the most valuable type-strain genomes for metagenomic binning, comparative biology and taxonomic classification.</title>
        <authorList>
            <person name="Goeker M."/>
        </authorList>
    </citation>
    <scope>NUCLEOTIDE SEQUENCE [LARGE SCALE GENOMIC DNA]</scope>
    <source>
        <strain evidence="2 5">DSM 14432</strain>
    </source>
</reference>
<name>A0A6I4UAG6_9SPHN</name>
<feature type="domain" description="JmjC" evidence="1">
    <location>
        <begin position="94"/>
        <end position="254"/>
    </location>
</feature>
<dbReference type="SMART" id="SM00558">
    <property type="entry name" value="JmjC"/>
    <property type="match status" value="1"/>
</dbReference>
<evidence type="ECO:0000313" key="5">
    <source>
        <dbReference type="Proteomes" id="UP001238601"/>
    </source>
</evidence>
<dbReference type="InterPro" id="IPR003347">
    <property type="entry name" value="JmjC_dom"/>
</dbReference>
<dbReference type="GeneID" id="93685165"/>